<accession>A0A0B2QU94</accession>
<dbReference type="EC" id="2.5.1.84" evidence="1"/>
<dbReference type="Proteomes" id="UP000053555">
    <property type="component" value="Unassembled WGS sequence"/>
</dbReference>
<organism evidence="1">
    <name type="scientific">Glycine soja</name>
    <name type="common">Wild soybean</name>
    <dbReference type="NCBI Taxonomy" id="3848"/>
    <lineage>
        <taxon>Eukaryota</taxon>
        <taxon>Viridiplantae</taxon>
        <taxon>Streptophyta</taxon>
        <taxon>Embryophyta</taxon>
        <taxon>Tracheophyta</taxon>
        <taxon>Spermatophyta</taxon>
        <taxon>Magnoliopsida</taxon>
        <taxon>eudicotyledons</taxon>
        <taxon>Gunneridae</taxon>
        <taxon>Pentapetalae</taxon>
        <taxon>rosids</taxon>
        <taxon>fabids</taxon>
        <taxon>Fabales</taxon>
        <taxon>Fabaceae</taxon>
        <taxon>Papilionoideae</taxon>
        <taxon>50 kb inversion clade</taxon>
        <taxon>NPAAA clade</taxon>
        <taxon>indigoferoid/millettioid clade</taxon>
        <taxon>Phaseoleae</taxon>
        <taxon>Glycine</taxon>
        <taxon>Glycine subgen. Soja</taxon>
    </lineage>
</organism>
<dbReference type="CDD" id="cd09272">
    <property type="entry name" value="RNase_HI_RT_Ty1"/>
    <property type="match status" value="1"/>
</dbReference>
<evidence type="ECO:0000313" key="1">
    <source>
        <dbReference type="EMBL" id="KHN25110.1"/>
    </source>
</evidence>
<sequence length="62" mass="7291">CDNKPAIHLTSNPSYHERLKYIDIDCHFIRELVQSNIFKLIHVKTQHQIVDIFTKPLPTSSF</sequence>
<dbReference type="AlphaFoldDB" id="A0A0B2QU94"/>
<dbReference type="GO" id="GO:0052923">
    <property type="term" value="F:all-trans-nonaprenyl-diphosphate synthase (geranyl-diphosphate specific) activity"/>
    <property type="evidence" value="ECO:0007669"/>
    <property type="project" value="UniProtKB-EC"/>
</dbReference>
<proteinExistence type="predicted"/>
<name>A0A0B2QU94_GLYSO</name>
<gene>
    <name evidence="1" type="ORF">glysoja_027524</name>
</gene>
<feature type="non-terminal residue" evidence="1">
    <location>
        <position position="62"/>
    </location>
</feature>
<protein>
    <submittedName>
        <fullName evidence="1">Copia protein</fullName>
        <ecNumber evidence="1">2.5.1.84</ecNumber>
    </submittedName>
</protein>
<reference evidence="1" key="1">
    <citation type="submission" date="2014-07" db="EMBL/GenBank/DDBJ databases">
        <title>Identification of a novel salt tolerance gene in wild soybean by whole-genome sequencing.</title>
        <authorList>
            <person name="Lam H.-M."/>
            <person name="Qi X."/>
            <person name="Li M.-W."/>
            <person name="Liu X."/>
            <person name="Xie M."/>
            <person name="Ni M."/>
            <person name="Xu X."/>
        </authorList>
    </citation>
    <scope>NUCLEOTIDE SEQUENCE [LARGE SCALE GENOMIC DNA]</scope>
    <source>
        <tissue evidence="1">Root</tissue>
    </source>
</reference>
<feature type="non-terminal residue" evidence="1">
    <location>
        <position position="1"/>
    </location>
</feature>
<dbReference type="EMBL" id="KN654674">
    <property type="protein sequence ID" value="KHN25110.1"/>
    <property type="molecule type" value="Genomic_DNA"/>
</dbReference>
<keyword evidence="1" id="KW-0808">Transferase</keyword>